<comment type="caution">
    <text evidence="1">The sequence shown here is derived from an EMBL/GenBank/DDBJ whole genome shotgun (WGS) entry which is preliminary data.</text>
</comment>
<sequence>MHSPPTQREIALVVVLLFSLVFFFRSNRAPRLSHASESPVHPPALLSESSGIPTLPTSSRVSWGSDPVPRTQIVTHVPGWTIFDKMYVLNGTVYLVTSEPDSVPDRKYITSTGINIDNDPVKVAARIPTDKDMKIISPEEAKRLFGTGANRVQGVTWLNNDPRQFITHYYHWSAELFFGFWRAYSSLDPFIPASGKTRLPPPRRVLFTHLDAGHWRDYASMNQWVLRTAFPSVTMEFSQDWADRAAMGVPFVFDRVLFADRAAAINGANWGKTQRTASEPFALPGSPNWWSTFRNNVIDFAGLNATEGAGTRGKPVITYISRQGWGRRMLIQEDHEKLVEELYKLRDTYGYEVNVVSMDKLSRIEQLRLSGRTTVMMGVHGNGLTSLLWMKPTPRSTVMEFFYPGGFAHDYEYTTRALGMVHFGFWGNSAFTRPDVPPVAYPEGFQGNEIPIDGRVVAKLVHERIILSDEADD</sequence>
<protein>
    <submittedName>
        <fullName evidence="1">Uncharacterized protein</fullName>
    </submittedName>
</protein>
<keyword evidence="2" id="KW-1185">Reference proteome</keyword>
<reference evidence="1" key="2">
    <citation type="journal article" date="2022" name="New Phytol.">
        <title>Evolutionary transition to the ectomycorrhizal habit in the genomes of a hyperdiverse lineage of mushroom-forming fungi.</title>
        <authorList>
            <person name="Looney B."/>
            <person name="Miyauchi S."/>
            <person name="Morin E."/>
            <person name="Drula E."/>
            <person name="Courty P.E."/>
            <person name="Kohler A."/>
            <person name="Kuo A."/>
            <person name="LaButti K."/>
            <person name="Pangilinan J."/>
            <person name="Lipzen A."/>
            <person name="Riley R."/>
            <person name="Andreopoulos W."/>
            <person name="He G."/>
            <person name="Johnson J."/>
            <person name="Nolan M."/>
            <person name="Tritt A."/>
            <person name="Barry K.W."/>
            <person name="Grigoriev I.V."/>
            <person name="Nagy L.G."/>
            <person name="Hibbett D."/>
            <person name="Henrissat B."/>
            <person name="Matheny P.B."/>
            <person name="Labbe J."/>
            <person name="Martin F.M."/>
        </authorList>
    </citation>
    <scope>NUCLEOTIDE SEQUENCE</scope>
    <source>
        <strain evidence="1">FP105234-sp</strain>
    </source>
</reference>
<dbReference type="Proteomes" id="UP000814033">
    <property type="component" value="Unassembled WGS sequence"/>
</dbReference>
<organism evidence="1 2">
    <name type="scientific">Auriscalpium vulgare</name>
    <dbReference type="NCBI Taxonomy" id="40419"/>
    <lineage>
        <taxon>Eukaryota</taxon>
        <taxon>Fungi</taxon>
        <taxon>Dikarya</taxon>
        <taxon>Basidiomycota</taxon>
        <taxon>Agaricomycotina</taxon>
        <taxon>Agaricomycetes</taxon>
        <taxon>Russulales</taxon>
        <taxon>Auriscalpiaceae</taxon>
        <taxon>Auriscalpium</taxon>
    </lineage>
</organism>
<evidence type="ECO:0000313" key="2">
    <source>
        <dbReference type="Proteomes" id="UP000814033"/>
    </source>
</evidence>
<evidence type="ECO:0000313" key="1">
    <source>
        <dbReference type="EMBL" id="KAI0053250.1"/>
    </source>
</evidence>
<name>A0ACB8SBG3_9AGAM</name>
<accession>A0ACB8SBG3</accession>
<gene>
    <name evidence="1" type="ORF">FA95DRAFT_1674631</name>
</gene>
<reference evidence="1" key="1">
    <citation type="submission" date="2021-02" db="EMBL/GenBank/DDBJ databases">
        <authorList>
            <consortium name="DOE Joint Genome Institute"/>
            <person name="Ahrendt S."/>
            <person name="Looney B.P."/>
            <person name="Miyauchi S."/>
            <person name="Morin E."/>
            <person name="Drula E."/>
            <person name="Courty P.E."/>
            <person name="Chicoki N."/>
            <person name="Fauchery L."/>
            <person name="Kohler A."/>
            <person name="Kuo A."/>
            <person name="Labutti K."/>
            <person name="Pangilinan J."/>
            <person name="Lipzen A."/>
            <person name="Riley R."/>
            <person name="Andreopoulos W."/>
            <person name="He G."/>
            <person name="Johnson J."/>
            <person name="Barry K.W."/>
            <person name="Grigoriev I.V."/>
            <person name="Nagy L."/>
            <person name="Hibbett D."/>
            <person name="Henrissat B."/>
            <person name="Matheny P.B."/>
            <person name="Labbe J."/>
            <person name="Martin F."/>
        </authorList>
    </citation>
    <scope>NUCLEOTIDE SEQUENCE</scope>
    <source>
        <strain evidence="1">FP105234-sp</strain>
    </source>
</reference>
<dbReference type="EMBL" id="MU275841">
    <property type="protein sequence ID" value="KAI0053250.1"/>
    <property type="molecule type" value="Genomic_DNA"/>
</dbReference>
<proteinExistence type="predicted"/>